<accession>A0ABW2UXN4</accession>
<dbReference type="EMBL" id="JBHTGQ010000002">
    <property type="protein sequence ID" value="MFC7748657.1"/>
    <property type="molecule type" value="Genomic_DNA"/>
</dbReference>
<gene>
    <name evidence="7" type="ORF">ACFQWB_01685</name>
</gene>
<dbReference type="RefSeq" id="WP_138787703.1">
    <property type="nucleotide sequence ID" value="NZ_JBHTGQ010000002.1"/>
</dbReference>
<comment type="subcellular location">
    <subcellularLocation>
        <location evidence="1">Cell envelope</location>
    </subcellularLocation>
</comment>
<comment type="similarity">
    <text evidence="2">Belongs to the bacterial solute-binding protein 5 family.</text>
</comment>
<keyword evidence="4 5" id="KW-0732">Signal</keyword>
<evidence type="ECO:0000256" key="1">
    <source>
        <dbReference type="ARBA" id="ARBA00004196"/>
    </source>
</evidence>
<dbReference type="Pfam" id="PF00496">
    <property type="entry name" value="SBP_bac_5"/>
    <property type="match status" value="1"/>
</dbReference>
<protein>
    <submittedName>
        <fullName evidence="7">Peptide ABC transporter substrate-binding protein</fullName>
    </submittedName>
</protein>
<feature type="domain" description="Solute-binding protein family 5" evidence="6">
    <location>
        <begin position="88"/>
        <end position="475"/>
    </location>
</feature>
<dbReference type="PANTHER" id="PTHR30290:SF10">
    <property type="entry name" value="PERIPLASMIC OLIGOPEPTIDE-BINDING PROTEIN-RELATED"/>
    <property type="match status" value="1"/>
</dbReference>
<dbReference type="Gene3D" id="3.40.190.10">
    <property type="entry name" value="Periplasmic binding protein-like II"/>
    <property type="match status" value="1"/>
</dbReference>
<reference evidence="8" key="1">
    <citation type="journal article" date="2019" name="Int. J. Syst. Evol. Microbiol.">
        <title>The Global Catalogue of Microorganisms (GCM) 10K type strain sequencing project: providing services to taxonomists for standard genome sequencing and annotation.</title>
        <authorList>
            <consortium name="The Broad Institute Genomics Platform"/>
            <consortium name="The Broad Institute Genome Sequencing Center for Infectious Disease"/>
            <person name="Wu L."/>
            <person name="Ma J."/>
        </authorList>
    </citation>
    <scope>NUCLEOTIDE SEQUENCE [LARGE SCALE GENOMIC DNA]</scope>
    <source>
        <strain evidence="8">JCM 18657</strain>
    </source>
</reference>
<sequence>MKAKKWLSAGLAMAVLGTAVVGCSSDDEGTKSEGGAGSAAPAAKQEINVNFAAEPPALDSSKGTTNAAFTMLHAMHEGLVRLDKDGKATPGLAKELPKVSEDGLTYTFTLRDNLKWADGSPLTANDFVEAYRRTLDPETKALYGFMVAWIKGGNDLLAAKTPEEVKAKKEALGVKAIDDKTLEIKLERPVPFFTELLAFPIFYPQNQKMVQQAGEKYGADADKIIGAGPYKLTEWLHEQRLVFTKNENYWDAANVKLEKITVNIVKDPQTGLNLFESGQADWTYLRGDSVQLYEGKPEYTPKRELVNAYVMLQQDKFPAFKNAKIRQALSMAINSKALVDTVLKNGSVPSTGFIPNGTSDGNGGDFRKVAGDTQPKFDVEKAKALLAEGLAELNLTALPKFKLMADDTDAGKKTLEFVLAQWKQNLGVEAEAEPVPHELRVDRQNKGDYQAVMALWGADYNDPMTFLDLWLSDAALNSTGWKNAQYDALVKGAQVQTDRAKRSADLVAAEKLLMQEMPILPIYFRQSIFAKNTKLENVVLPSYGAEWDFRWAYVKG</sequence>
<keyword evidence="3" id="KW-0813">Transport</keyword>
<organism evidence="7 8">
    <name type="scientific">Paenibacillus thermoaerophilus</name>
    <dbReference type="NCBI Taxonomy" id="1215385"/>
    <lineage>
        <taxon>Bacteria</taxon>
        <taxon>Bacillati</taxon>
        <taxon>Bacillota</taxon>
        <taxon>Bacilli</taxon>
        <taxon>Bacillales</taxon>
        <taxon>Paenibacillaceae</taxon>
        <taxon>Paenibacillus</taxon>
    </lineage>
</organism>
<evidence type="ECO:0000256" key="4">
    <source>
        <dbReference type="ARBA" id="ARBA00022729"/>
    </source>
</evidence>
<dbReference type="CDD" id="cd08504">
    <property type="entry name" value="PBP2_OppA"/>
    <property type="match status" value="1"/>
</dbReference>
<evidence type="ECO:0000256" key="3">
    <source>
        <dbReference type="ARBA" id="ARBA00022448"/>
    </source>
</evidence>
<evidence type="ECO:0000313" key="7">
    <source>
        <dbReference type="EMBL" id="MFC7748657.1"/>
    </source>
</evidence>
<dbReference type="InterPro" id="IPR000914">
    <property type="entry name" value="SBP_5_dom"/>
</dbReference>
<keyword evidence="8" id="KW-1185">Reference proteome</keyword>
<evidence type="ECO:0000256" key="5">
    <source>
        <dbReference type="SAM" id="SignalP"/>
    </source>
</evidence>
<name>A0ABW2UXN4_9BACL</name>
<feature type="signal peptide" evidence="5">
    <location>
        <begin position="1"/>
        <end position="21"/>
    </location>
</feature>
<evidence type="ECO:0000313" key="8">
    <source>
        <dbReference type="Proteomes" id="UP001596528"/>
    </source>
</evidence>
<dbReference type="InterPro" id="IPR039424">
    <property type="entry name" value="SBP_5"/>
</dbReference>
<dbReference type="Gene3D" id="3.90.76.10">
    <property type="entry name" value="Dipeptide-binding Protein, Domain 1"/>
    <property type="match status" value="1"/>
</dbReference>
<dbReference type="Proteomes" id="UP001596528">
    <property type="component" value="Unassembled WGS sequence"/>
</dbReference>
<comment type="caution">
    <text evidence="7">The sequence shown here is derived from an EMBL/GenBank/DDBJ whole genome shotgun (WGS) entry which is preliminary data.</text>
</comment>
<proteinExistence type="inferred from homology"/>
<evidence type="ECO:0000256" key="2">
    <source>
        <dbReference type="ARBA" id="ARBA00005695"/>
    </source>
</evidence>
<dbReference type="PIRSF" id="PIRSF002741">
    <property type="entry name" value="MppA"/>
    <property type="match status" value="1"/>
</dbReference>
<dbReference type="Gene3D" id="3.10.105.10">
    <property type="entry name" value="Dipeptide-binding Protein, Domain 3"/>
    <property type="match status" value="1"/>
</dbReference>
<dbReference type="SUPFAM" id="SSF53850">
    <property type="entry name" value="Periplasmic binding protein-like II"/>
    <property type="match status" value="1"/>
</dbReference>
<feature type="chain" id="PRO_5045732524" evidence="5">
    <location>
        <begin position="22"/>
        <end position="556"/>
    </location>
</feature>
<evidence type="ECO:0000259" key="6">
    <source>
        <dbReference type="Pfam" id="PF00496"/>
    </source>
</evidence>
<dbReference type="InterPro" id="IPR030678">
    <property type="entry name" value="Peptide/Ni-bd"/>
</dbReference>
<dbReference type="PROSITE" id="PS51257">
    <property type="entry name" value="PROKAR_LIPOPROTEIN"/>
    <property type="match status" value="1"/>
</dbReference>
<dbReference type="PANTHER" id="PTHR30290">
    <property type="entry name" value="PERIPLASMIC BINDING COMPONENT OF ABC TRANSPORTER"/>
    <property type="match status" value="1"/>
</dbReference>